<dbReference type="InterPro" id="IPR000014">
    <property type="entry name" value="PAS"/>
</dbReference>
<dbReference type="GO" id="GO:0005634">
    <property type="term" value="C:nucleus"/>
    <property type="evidence" value="ECO:0007669"/>
    <property type="project" value="TreeGrafter"/>
</dbReference>
<dbReference type="CDD" id="cd00202">
    <property type="entry name" value="ZnF_GATA"/>
    <property type="match status" value="1"/>
</dbReference>
<dbReference type="GeneID" id="63866540"/>
<evidence type="ECO:0000256" key="12">
    <source>
        <dbReference type="ARBA" id="ARBA00023159"/>
    </source>
</evidence>
<keyword evidence="2" id="KW-0716">Sensory transduction</keyword>
<keyword evidence="13" id="KW-0804">Transcription</keyword>
<feature type="region of interest" description="Disordered" evidence="16">
    <location>
        <begin position="200"/>
        <end position="275"/>
    </location>
</feature>
<dbReference type="PANTHER" id="PTHR47429:SF7">
    <property type="entry name" value="GATA-FACTOR"/>
    <property type="match status" value="1"/>
</dbReference>
<dbReference type="VEuPathDB" id="FungiDB:BO72DRAFT_505951"/>
<evidence type="ECO:0000256" key="7">
    <source>
        <dbReference type="ARBA" id="ARBA00022771"/>
    </source>
</evidence>
<dbReference type="GO" id="GO:0043565">
    <property type="term" value="F:sequence-specific DNA binding"/>
    <property type="evidence" value="ECO:0007669"/>
    <property type="project" value="InterPro"/>
</dbReference>
<feature type="region of interest" description="Disordered" evidence="16">
    <location>
        <begin position="45"/>
        <end position="66"/>
    </location>
</feature>
<keyword evidence="1" id="KW-0600">Photoreceptor protein</keyword>
<dbReference type="SMART" id="SM00091">
    <property type="entry name" value="PAS"/>
    <property type="match status" value="3"/>
</dbReference>
<evidence type="ECO:0000256" key="8">
    <source>
        <dbReference type="ARBA" id="ARBA00022833"/>
    </source>
</evidence>
<evidence type="ECO:0000259" key="18">
    <source>
        <dbReference type="PROSITE" id="PS50114"/>
    </source>
</evidence>
<dbReference type="SMART" id="SM00401">
    <property type="entry name" value="ZnF_GATA"/>
    <property type="match status" value="1"/>
</dbReference>
<keyword evidence="14" id="KW-0675">Receptor</keyword>
<dbReference type="CDD" id="cd00130">
    <property type="entry name" value="PAS"/>
    <property type="match status" value="3"/>
</dbReference>
<dbReference type="SUPFAM" id="SSF55785">
    <property type="entry name" value="PYP-like sensor domain (PAS domain)"/>
    <property type="match status" value="3"/>
</dbReference>
<evidence type="ECO:0000256" key="13">
    <source>
        <dbReference type="ARBA" id="ARBA00023163"/>
    </source>
</evidence>
<dbReference type="EMBL" id="KZ824757">
    <property type="protein sequence ID" value="RAK70810.1"/>
    <property type="molecule type" value="Genomic_DNA"/>
</dbReference>
<dbReference type="RefSeq" id="XP_040794822.1">
    <property type="nucleotide sequence ID" value="XM_040949207.1"/>
</dbReference>
<keyword evidence="10" id="KW-0805">Transcription regulation</keyword>
<dbReference type="SUPFAM" id="SSF57716">
    <property type="entry name" value="Glucocorticoid receptor-like (DNA-binding domain)"/>
    <property type="match status" value="1"/>
</dbReference>
<evidence type="ECO:0000256" key="5">
    <source>
        <dbReference type="ARBA" id="ARBA00022723"/>
    </source>
</evidence>
<dbReference type="FunFam" id="3.30.450.20:FF:000064">
    <property type="entry name" value="Vivid PAS protein VVD"/>
    <property type="match status" value="1"/>
</dbReference>
<keyword evidence="11" id="KW-0238">DNA-binding</keyword>
<evidence type="ECO:0000256" key="9">
    <source>
        <dbReference type="ARBA" id="ARBA00022991"/>
    </source>
</evidence>
<dbReference type="Pfam" id="PF13426">
    <property type="entry name" value="PAS_9"/>
    <property type="match status" value="1"/>
</dbReference>
<feature type="domain" description="PAS" evidence="17">
    <location>
        <begin position="514"/>
        <end position="584"/>
    </location>
</feature>
<accession>A0A8G1RFF2</accession>
<dbReference type="InterPro" id="IPR013655">
    <property type="entry name" value="PAS_fold_3"/>
</dbReference>
<dbReference type="SMART" id="SM00086">
    <property type="entry name" value="PAC"/>
    <property type="match status" value="2"/>
</dbReference>
<keyword evidence="8" id="KW-0862">Zinc</keyword>
<dbReference type="PROSITE" id="PS50114">
    <property type="entry name" value="GATA_ZN_FINGER_2"/>
    <property type="match status" value="1"/>
</dbReference>
<evidence type="ECO:0000256" key="14">
    <source>
        <dbReference type="ARBA" id="ARBA00023170"/>
    </source>
</evidence>
<dbReference type="InterPro" id="IPR013088">
    <property type="entry name" value="Znf_NHR/GATA"/>
</dbReference>
<gene>
    <name evidence="19" type="ORF">BO72DRAFT_505951</name>
</gene>
<feature type="compositionally biased region" description="Low complexity" evidence="16">
    <location>
        <begin position="232"/>
        <end position="246"/>
    </location>
</feature>
<dbReference type="FunFam" id="3.30.50.10:FF:000065">
    <property type="entry name" value="GATA transcription factor LreA"/>
    <property type="match status" value="1"/>
</dbReference>
<keyword evidence="5" id="KW-0479">Metal-binding</keyword>
<evidence type="ECO:0000256" key="16">
    <source>
        <dbReference type="SAM" id="MobiDB-lite"/>
    </source>
</evidence>
<feature type="domain" description="PAS" evidence="17">
    <location>
        <begin position="348"/>
        <end position="370"/>
    </location>
</feature>
<dbReference type="InterPro" id="IPR000679">
    <property type="entry name" value="Znf_GATA"/>
</dbReference>
<sequence>MEGFDDSFYQAHYPIQDPQLGPSSDYPHAQQNSLLPLAYPNSDQFQPGTFPYQSHPSDFLSNGAPGALIPSHPNALALHQSGLHSHHPAPSRTPGLGSRIANASMHAYDPMSFPGHGMVMSMEAANSFAYDASTFHTTGALDPNLDRHPTVQRPPLPTQVIDLDPPVPAAYSIPRNQSALATTYWAPPVAQDLSTPVQPAVAAAPAAPAAARPPAETPSTSTPRPARDQSGARRAGAAAQAEVQQQPYGQASNTTVSHRFIQPKRPSPKGGRKADADSLRFLAAVPPRAKTEVGSESPYSSIYSSSGFDILGILAQVVSRPDAKINIGAVDLSCAFVLCDITQDDHPIVYVSEAFERLTGYTNDEIVGHNCRFLQGPDGVVYQGMPRKFVDENTAFRFRSTIEDRAEIQASIINYRKGGQPFVNLVTMIPIRWGGPDYRFYVGFQVDLVEQPDAVTRRNPNGTYMINYQRSQLPNYVVPSPEMYRVNPELITMWAPEQVSTILDSLNGSMPIYRELLDRVLVENTDDVIHVLSFEGEFLYLSPSCPKVLEYDAVELVGKGLSTVCHPSDIGPVIRELRACITPEPVSVAYRIRKKHSGYVWFESHGSWHITDRGRQYMVLVGRPRAVYSLDHVAVVGRGGLAENDLWAKLSMSGIVLYVSSKTRPVLGRLPEDLIGKSIQDLMGADTRPQALQALEAARGGQQVSFNHKIRHRKGHMLPVQTTLLPGDAKEGTPPSFLVAQLRFPKMSTPGASDEPGSSTDLGLAPTGVDLSGLVGTNRLPAGNQQLASLEDNTLFTELAPTRGSSWQFELRELEKQNRTLSDEMQRLITRRKKRKRKQSTIVVEKSCSMCRAKTTPEWRRGPSGNRDLCNSCGLRWAKQVRNAAQATAGAVRPGVTS</sequence>
<evidence type="ECO:0000313" key="20">
    <source>
        <dbReference type="Proteomes" id="UP000249789"/>
    </source>
</evidence>
<evidence type="ECO:0000259" key="17">
    <source>
        <dbReference type="PROSITE" id="PS50112"/>
    </source>
</evidence>
<dbReference type="OrthoDB" id="447251at2759"/>
<dbReference type="GO" id="GO:0009881">
    <property type="term" value="F:photoreceptor activity"/>
    <property type="evidence" value="ECO:0007669"/>
    <property type="project" value="UniProtKB-KW"/>
</dbReference>
<evidence type="ECO:0000256" key="6">
    <source>
        <dbReference type="ARBA" id="ARBA00022737"/>
    </source>
</evidence>
<feature type="domain" description="PAS" evidence="17">
    <location>
        <begin position="650"/>
        <end position="702"/>
    </location>
</feature>
<evidence type="ECO:0000256" key="1">
    <source>
        <dbReference type="ARBA" id="ARBA00022543"/>
    </source>
</evidence>
<evidence type="ECO:0000256" key="15">
    <source>
        <dbReference type="PROSITE-ProRule" id="PRU00094"/>
    </source>
</evidence>
<dbReference type="Pfam" id="PF08447">
    <property type="entry name" value="PAS_3"/>
    <property type="match status" value="2"/>
</dbReference>
<evidence type="ECO:0000256" key="4">
    <source>
        <dbReference type="ARBA" id="ARBA00022643"/>
    </source>
</evidence>
<keyword evidence="7 15" id="KW-0863">Zinc-finger</keyword>
<organism evidence="19 20">
    <name type="scientific">Aspergillus fijiensis CBS 313.89</name>
    <dbReference type="NCBI Taxonomy" id="1448319"/>
    <lineage>
        <taxon>Eukaryota</taxon>
        <taxon>Fungi</taxon>
        <taxon>Dikarya</taxon>
        <taxon>Ascomycota</taxon>
        <taxon>Pezizomycotina</taxon>
        <taxon>Eurotiomycetes</taxon>
        <taxon>Eurotiomycetidae</taxon>
        <taxon>Eurotiales</taxon>
        <taxon>Aspergillaceae</taxon>
        <taxon>Aspergillus</taxon>
    </lineage>
</organism>
<evidence type="ECO:0000256" key="11">
    <source>
        <dbReference type="ARBA" id="ARBA00023125"/>
    </source>
</evidence>
<dbReference type="Proteomes" id="UP000249789">
    <property type="component" value="Unassembled WGS sequence"/>
</dbReference>
<feature type="compositionally biased region" description="Polar residues" evidence="16">
    <location>
        <begin position="247"/>
        <end position="257"/>
    </location>
</feature>
<name>A0A8G1RFF2_9EURO</name>
<protein>
    <submittedName>
        <fullName evidence="19">GATA transcription factor LreA</fullName>
    </submittedName>
</protein>
<keyword evidence="3" id="KW-0285">Flavoprotein</keyword>
<feature type="compositionally biased region" description="Polar residues" evidence="16">
    <location>
        <begin position="45"/>
        <end position="60"/>
    </location>
</feature>
<proteinExistence type="predicted"/>
<keyword evidence="6" id="KW-0677">Repeat</keyword>
<feature type="compositionally biased region" description="Low complexity" evidence="16">
    <location>
        <begin position="200"/>
        <end position="224"/>
    </location>
</feature>
<dbReference type="GO" id="GO:0006355">
    <property type="term" value="P:regulation of DNA-templated transcription"/>
    <property type="evidence" value="ECO:0007669"/>
    <property type="project" value="InterPro"/>
</dbReference>
<dbReference type="PROSITE" id="PS50112">
    <property type="entry name" value="PAS"/>
    <property type="match status" value="3"/>
</dbReference>
<keyword evidence="20" id="KW-1185">Reference proteome</keyword>
<reference evidence="19 20" key="1">
    <citation type="submission" date="2018-02" db="EMBL/GenBank/DDBJ databases">
        <title>The genomes of Aspergillus section Nigri reveals drivers in fungal speciation.</title>
        <authorList>
            <consortium name="DOE Joint Genome Institute"/>
            <person name="Vesth T.C."/>
            <person name="Nybo J."/>
            <person name="Theobald S."/>
            <person name="Brandl J."/>
            <person name="Frisvad J.C."/>
            <person name="Nielsen K.F."/>
            <person name="Lyhne E.K."/>
            <person name="Kogle M.E."/>
            <person name="Kuo A."/>
            <person name="Riley R."/>
            <person name="Clum A."/>
            <person name="Nolan M."/>
            <person name="Lipzen A."/>
            <person name="Salamov A."/>
            <person name="Henrissat B."/>
            <person name="Wiebenga A."/>
            <person name="De vries R.P."/>
            <person name="Grigoriev I.V."/>
            <person name="Mortensen U.H."/>
            <person name="Andersen M.R."/>
            <person name="Baker S.E."/>
        </authorList>
    </citation>
    <scope>NUCLEOTIDE SEQUENCE [LARGE SCALE GENOMIC DNA]</scope>
    <source>
        <strain evidence="19 20">CBS 313.89</strain>
    </source>
</reference>
<evidence type="ECO:0000256" key="10">
    <source>
        <dbReference type="ARBA" id="ARBA00023015"/>
    </source>
</evidence>
<dbReference type="Gene3D" id="3.30.450.20">
    <property type="entry name" value="PAS domain"/>
    <property type="match status" value="3"/>
</dbReference>
<evidence type="ECO:0000256" key="2">
    <source>
        <dbReference type="ARBA" id="ARBA00022606"/>
    </source>
</evidence>
<dbReference type="InterPro" id="IPR001610">
    <property type="entry name" value="PAC"/>
</dbReference>
<dbReference type="AlphaFoldDB" id="A0A8G1RFF2"/>
<dbReference type="GO" id="GO:0008270">
    <property type="term" value="F:zinc ion binding"/>
    <property type="evidence" value="ECO:0007669"/>
    <property type="project" value="UniProtKB-KW"/>
</dbReference>
<dbReference type="InterPro" id="IPR035965">
    <property type="entry name" value="PAS-like_dom_sf"/>
</dbReference>
<dbReference type="Gene3D" id="3.30.50.10">
    <property type="entry name" value="Erythroid Transcription Factor GATA-1, subunit A"/>
    <property type="match status" value="1"/>
</dbReference>
<dbReference type="Pfam" id="PF00320">
    <property type="entry name" value="GATA"/>
    <property type="match status" value="1"/>
</dbReference>
<keyword evidence="4" id="KW-0288">FMN</keyword>
<keyword evidence="12" id="KW-0010">Activator</keyword>
<evidence type="ECO:0000313" key="19">
    <source>
        <dbReference type="EMBL" id="RAK70810.1"/>
    </source>
</evidence>
<dbReference type="PANTHER" id="PTHR47429">
    <property type="entry name" value="PROTEIN TWIN LOV 1"/>
    <property type="match status" value="1"/>
</dbReference>
<evidence type="ECO:0000256" key="3">
    <source>
        <dbReference type="ARBA" id="ARBA00022630"/>
    </source>
</evidence>
<keyword evidence="9" id="KW-0157">Chromophore</keyword>
<dbReference type="NCBIfam" id="TIGR00229">
    <property type="entry name" value="sensory_box"/>
    <property type="match status" value="2"/>
</dbReference>
<feature type="domain" description="GATA-type" evidence="18">
    <location>
        <begin position="846"/>
        <end position="875"/>
    </location>
</feature>